<feature type="transmembrane region" description="Helical" evidence="7">
    <location>
        <begin position="21"/>
        <end position="41"/>
    </location>
</feature>
<dbReference type="SUPFAM" id="SSF81452">
    <property type="entry name" value="Cytochrome c oxidase subunit III-like"/>
    <property type="match status" value="1"/>
</dbReference>
<reference evidence="9 10" key="1">
    <citation type="submission" date="2019-10" db="EMBL/GenBank/DDBJ databases">
        <title>Two novel species isolated from a subtropical stream in China.</title>
        <authorList>
            <person name="Lu H."/>
        </authorList>
    </citation>
    <scope>NUCLEOTIDE SEQUENCE [LARGE SCALE GENOMIC DNA]</scope>
    <source>
        <strain evidence="9 10">FT103W</strain>
    </source>
</reference>
<accession>A0A843SJV3</accession>
<feature type="transmembrane region" description="Helical" evidence="7">
    <location>
        <begin position="162"/>
        <end position="182"/>
    </location>
</feature>
<protein>
    <submittedName>
        <fullName evidence="9">Bb3-type cytochrome oxidase subunit III</fullName>
    </submittedName>
</protein>
<feature type="transmembrane region" description="Helical" evidence="7">
    <location>
        <begin position="85"/>
        <end position="107"/>
    </location>
</feature>
<dbReference type="InterPro" id="IPR013833">
    <property type="entry name" value="Cyt_c_oxidase_su3_a-hlx"/>
</dbReference>
<dbReference type="Proteomes" id="UP000444318">
    <property type="component" value="Unassembled WGS sequence"/>
</dbReference>
<gene>
    <name evidence="9" type="ORF">GEV01_14035</name>
</gene>
<evidence type="ECO:0000256" key="2">
    <source>
        <dbReference type="ARBA" id="ARBA00010581"/>
    </source>
</evidence>
<evidence type="ECO:0000259" key="8">
    <source>
        <dbReference type="PROSITE" id="PS50253"/>
    </source>
</evidence>
<dbReference type="InterPro" id="IPR035973">
    <property type="entry name" value="Cyt_c_oxidase_su3-like_sf"/>
</dbReference>
<evidence type="ECO:0000256" key="1">
    <source>
        <dbReference type="ARBA" id="ARBA00004141"/>
    </source>
</evidence>
<proteinExistence type="inferred from homology"/>
<organism evidence="9 10">
    <name type="scientific">Rugamonas rivuli</name>
    <dbReference type="NCBI Taxonomy" id="2743358"/>
    <lineage>
        <taxon>Bacteria</taxon>
        <taxon>Pseudomonadati</taxon>
        <taxon>Pseudomonadota</taxon>
        <taxon>Betaproteobacteria</taxon>
        <taxon>Burkholderiales</taxon>
        <taxon>Oxalobacteraceae</taxon>
        <taxon>Telluria group</taxon>
        <taxon>Rugamonas</taxon>
    </lineage>
</organism>
<dbReference type="GO" id="GO:0004129">
    <property type="term" value="F:cytochrome-c oxidase activity"/>
    <property type="evidence" value="ECO:0007669"/>
    <property type="project" value="InterPro"/>
</dbReference>
<dbReference type="GO" id="GO:0019646">
    <property type="term" value="P:aerobic electron transport chain"/>
    <property type="evidence" value="ECO:0007669"/>
    <property type="project" value="InterPro"/>
</dbReference>
<evidence type="ECO:0000313" key="10">
    <source>
        <dbReference type="Proteomes" id="UP000444318"/>
    </source>
</evidence>
<keyword evidence="4 7" id="KW-1133">Transmembrane helix</keyword>
<evidence type="ECO:0000256" key="4">
    <source>
        <dbReference type="ARBA" id="ARBA00022989"/>
    </source>
</evidence>
<dbReference type="GO" id="GO:0005886">
    <property type="term" value="C:plasma membrane"/>
    <property type="evidence" value="ECO:0007669"/>
    <property type="project" value="UniProtKB-SubCell"/>
</dbReference>
<evidence type="ECO:0000256" key="7">
    <source>
        <dbReference type="SAM" id="Phobius"/>
    </source>
</evidence>
<name>A0A843SJV3_9BURK</name>
<dbReference type="AlphaFoldDB" id="A0A843SJV3"/>
<dbReference type="PROSITE" id="PS50253">
    <property type="entry name" value="COX3"/>
    <property type="match status" value="1"/>
</dbReference>
<dbReference type="Gene3D" id="1.20.120.80">
    <property type="entry name" value="Cytochrome c oxidase, subunit III, four-helix bundle"/>
    <property type="match status" value="1"/>
</dbReference>
<dbReference type="InterPro" id="IPR000298">
    <property type="entry name" value="Cyt_c_oxidase-like_su3"/>
</dbReference>
<evidence type="ECO:0000256" key="5">
    <source>
        <dbReference type="ARBA" id="ARBA00023136"/>
    </source>
</evidence>
<keyword evidence="5 7" id="KW-0472">Membrane</keyword>
<comment type="caution">
    <text evidence="9">The sequence shown here is derived from an EMBL/GenBank/DDBJ whole genome shotgun (WGS) entry which is preliminary data.</text>
</comment>
<comment type="subcellular location">
    <subcellularLocation>
        <location evidence="6">Cell membrane</location>
        <topology evidence="6">Multi-pass membrane protein</topology>
    </subcellularLocation>
    <subcellularLocation>
        <location evidence="1">Membrane</location>
        <topology evidence="1">Multi-pass membrane protein</topology>
    </subcellularLocation>
</comment>
<dbReference type="InterPro" id="IPR024791">
    <property type="entry name" value="Cyt_c/ubiquinol_Oxase_su3"/>
</dbReference>
<evidence type="ECO:0000256" key="3">
    <source>
        <dbReference type="ARBA" id="ARBA00022692"/>
    </source>
</evidence>
<dbReference type="PANTHER" id="PTHR11403:SF10">
    <property type="entry name" value="CYTOCHROME C OXIDASE"/>
    <property type="match status" value="1"/>
</dbReference>
<dbReference type="PANTHER" id="PTHR11403">
    <property type="entry name" value="CYTOCHROME C OXIDASE SUBUNIT III"/>
    <property type="match status" value="1"/>
</dbReference>
<dbReference type="RefSeq" id="WP_152805209.1">
    <property type="nucleotide sequence ID" value="NZ_WHUF01000003.1"/>
</dbReference>
<keyword evidence="10" id="KW-1185">Reference proteome</keyword>
<feature type="transmembrane region" description="Helical" evidence="7">
    <location>
        <begin position="53"/>
        <end position="73"/>
    </location>
</feature>
<evidence type="ECO:0000313" key="9">
    <source>
        <dbReference type="EMBL" id="MQA20636.1"/>
    </source>
</evidence>
<feature type="transmembrane region" description="Helical" evidence="7">
    <location>
        <begin position="127"/>
        <end position="150"/>
    </location>
</feature>
<comment type="similarity">
    <text evidence="2 6">Belongs to the cytochrome c oxidase subunit 3 family.</text>
</comment>
<feature type="domain" description="Heme-copper oxidase subunit III family profile" evidence="8">
    <location>
        <begin position="18"/>
        <end position="186"/>
    </location>
</feature>
<sequence length="197" mass="21704">MNPSLTLIADHARLPERRTGLWVFMGVVGMLFFLFSAAYVMRMAMPDWRPLSFVPWQLWLSTALLIAASVAWRQAWGAARVGAAASLRLAYGVACTCSLAFLASQLWAWRQMDDAGLTLDASPANSFFYLITGLHGLHMMGGLVVAAWARPGPGRDGATIQLCARYWHFLLGLWLAMFALLFRVTPELVRQICGGGP</sequence>
<keyword evidence="3 6" id="KW-0812">Transmembrane</keyword>
<dbReference type="EMBL" id="WHUF01000003">
    <property type="protein sequence ID" value="MQA20636.1"/>
    <property type="molecule type" value="Genomic_DNA"/>
</dbReference>
<evidence type="ECO:0000256" key="6">
    <source>
        <dbReference type="RuleBase" id="RU003376"/>
    </source>
</evidence>